<reference evidence="1 2" key="1">
    <citation type="submission" date="2013-12" db="EMBL/GenBank/DDBJ databases">
        <title>Draft genome of the parsitic nematode Ancylostoma duodenale.</title>
        <authorList>
            <person name="Mitreva M."/>
        </authorList>
    </citation>
    <scope>NUCLEOTIDE SEQUENCE [LARGE SCALE GENOMIC DNA]</scope>
    <source>
        <strain evidence="1 2">Zhejiang</strain>
    </source>
</reference>
<dbReference type="AlphaFoldDB" id="A0A0C2FGL9"/>
<keyword evidence="2" id="KW-1185">Reference proteome</keyword>
<accession>A0A0C2FGL9</accession>
<dbReference type="Proteomes" id="UP000054047">
    <property type="component" value="Unassembled WGS sequence"/>
</dbReference>
<dbReference type="EMBL" id="KN780393">
    <property type="protein sequence ID" value="KIH44086.1"/>
    <property type="molecule type" value="Genomic_DNA"/>
</dbReference>
<feature type="non-terminal residue" evidence="1">
    <location>
        <position position="76"/>
    </location>
</feature>
<name>A0A0C2FGL9_9BILA</name>
<feature type="non-terminal residue" evidence="1">
    <location>
        <position position="1"/>
    </location>
</feature>
<protein>
    <submittedName>
        <fullName evidence="1">Uncharacterized protein</fullName>
    </submittedName>
</protein>
<dbReference type="OrthoDB" id="14833at2759"/>
<organism evidence="1 2">
    <name type="scientific">Ancylostoma duodenale</name>
    <dbReference type="NCBI Taxonomy" id="51022"/>
    <lineage>
        <taxon>Eukaryota</taxon>
        <taxon>Metazoa</taxon>
        <taxon>Ecdysozoa</taxon>
        <taxon>Nematoda</taxon>
        <taxon>Chromadorea</taxon>
        <taxon>Rhabditida</taxon>
        <taxon>Rhabditina</taxon>
        <taxon>Rhabditomorpha</taxon>
        <taxon>Strongyloidea</taxon>
        <taxon>Ancylostomatidae</taxon>
        <taxon>Ancylostomatinae</taxon>
        <taxon>Ancylostoma</taxon>
    </lineage>
</organism>
<proteinExistence type="predicted"/>
<evidence type="ECO:0000313" key="1">
    <source>
        <dbReference type="EMBL" id="KIH44086.1"/>
    </source>
</evidence>
<sequence length="76" mass="8558">VGVLEYFMEFFTVAAPGVTTNFYDPPEKSSIFTAEVRGLESLKEHASEKERKNVEELITSSNKLLDTVKHAIILLQ</sequence>
<gene>
    <name evidence="1" type="ORF">ANCDUO_25900</name>
</gene>
<evidence type="ECO:0000313" key="2">
    <source>
        <dbReference type="Proteomes" id="UP000054047"/>
    </source>
</evidence>